<dbReference type="EMBL" id="MVBM01000003">
    <property type="protein sequence ID" value="OOK76489.1"/>
    <property type="molecule type" value="Genomic_DNA"/>
</dbReference>
<dbReference type="AlphaFoldDB" id="A0A1V3XB81"/>
<evidence type="ECO:0000313" key="3">
    <source>
        <dbReference type="Proteomes" id="UP000189229"/>
    </source>
</evidence>
<sequence>MARTPLMSELLDKPVGPAVQPAAAAGSSATSGAAPVGAGAMGQGAQTGGSSRPGLAAPATLTQERNDADEDAWDDEDDW</sequence>
<dbReference type="Proteomes" id="UP000189229">
    <property type="component" value="Unassembled WGS sequence"/>
</dbReference>
<feature type="compositionally biased region" description="Acidic residues" evidence="1">
    <location>
        <begin position="67"/>
        <end position="79"/>
    </location>
</feature>
<gene>
    <name evidence="2" type="ORF">BZL30_3918</name>
</gene>
<evidence type="ECO:0000256" key="1">
    <source>
        <dbReference type="SAM" id="MobiDB-lite"/>
    </source>
</evidence>
<accession>A0A1V3XB81</accession>
<evidence type="ECO:0008006" key="4">
    <source>
        <dbReference type="Google" id="ProtNLM"/>
    </source>
</evidence>
<protein>
    <recommendedName>
        <fullName evidence="4">PPE family protein</fullName>
    </recommendedName>
</protein>
<proteinExistence type="predicted"/>
<reference evidence="2 3" key="1">
    <citation type="submission" date="2017-02" db="EMBL/GenBank/DDBJ databases">
        <title>Complete genome sequences of Mycobacterium kansasii strains isolated from rhesus macaques.</title>
        <authorList>
            <person name="Panda A."/>
            <person name="Nagaraj S."/>
            <person name="Zhao X."/>
            <person name="Tettelin H."/>
            <person name="Detolla L.J."/>
        </authorList>
    </citation>
    <scope>NUCLEOTIDE SEQUENCE [LARGE SCALE GENOMIC DNA]</scope>
    <source>
        <strain evidence="2 3">11-3813</strain>
    </source>
</reference>
<comment type="caution">
    <text evidence="2">The sequence shown here is derived from an EMBL/GenBank/DDBJ whole genome shotgun (WGS) entry which is preliminary data.</text>
</comment>
<evidence type="ECO:0000313" key="2">
    <source>
        <dbReference type="EMBL" id="OOK76489.1"/>
    </source>
</evidence>
<feature type="compositionally biased region" description="Low complexity" evidence="1">
    <location>
        <begin position="15"/>
        <end position="38"/>
    </location>
</feature>
<organism evidence="2 3">
    <name type="scientific">Mycobacterium kansasii</name>
    <dbReference type="NCBI Taxonomy" id="1768"/>
    <lineage>
        <taxon>Bacteria</taxon>
        <taxon>Bacillati</taxon>
        <taxon>Actinomycetota</taxon>
        <taxon>Actinomycetes</taxon>
        <taxon>Mycobacteriales</taxon>
        <taxon>Mycobacteriaceae</taxon>
        <taxon>Mycobacterium</taxon>
    </lineage>
</organism>
<feature type="region of interest" description="Disordered" evidence="1">
    <location>
        <begin position="1"/>
        <end position="79"/>
    </location>
</feature>
<name>A0A1V3XB81_MYCKA</name>